<dbReference type="GO" id="GO:0003677">
    <property type="term" value="F:DNA binding"/>
    <property type="evidence" value="ECO:0007669"/>
    <property type="project" value="UniProtKB-KW"/>
</dbReference>
<dbReference type="EMBL" id="APPN01000071">
    <property type="protein sequence ID" value="ENV33161.1"/>
    <property type="molecule type" value="Genomic_DNA"/>
</dbReference>
<dbReference type="InterPro" id="IPR010998">
    <property type="entry name" value="Integrase_recombinase_N"/>
</dbReference>
<keyword evidence="3" id="KW-1185">Reference proteome</keyword>
<evidence type="ECO:0000313" key="3">
    <source>
        <dbReference type="Proteomes" id="UP000013117"/>
    </source>
</evidence>
<organism evidence="2 3">
    <name type="scientific">Acinetobacter gerneri DSM 14967 = CIP 107464 = MTCC 9824</name>
    <dbReference type="NCBI Taxonomy" id="1120926"/>
    <lineage>
        <taxon>Bacteria</taxon>
        <taxon>Pseudomonadati</taxon>
        <taxon>Pseudomonadota</taxon>
        <taxon>Gammaproteobacteria</taxon>
        <taxon>Moraxellales</taxon>
        <taxon>Moraxellaceae</taxon>
        <taxon>Acinetobacter</taxon>
    </lineage>
</organism>
<dbReference type="GeneID" id="84211990"/>
<dbReference type="eggNOG" id="COG0582">
    <property type="taxonomic scope" value="Bacteria"/>
</dbReference>
<reference evidence="2 3" key="1">
    <citation type="submission" date="2013-02" db="EMBL/GenBank/DDBJ databases">
        <title>The Genome Sequence of Acinetobacter gerneri CIP 107464.</title>
        <authorList>
            <consortium name="The Broad Institute Genome Sequencing Platform"/>
            <consortium name="The Broad Institute Genome Sequencing Center for Infectious Disease"/>
            <person name="Cerqueira G."/>
            <person name="Feldgarden M."/>
            <person name="Courvalin P."/>
            <person name="Perichon B."/>
            <person name="Grillot-Courvalin C."/>
            <person name="Clermont D."/>
            <person name="Rocha E."/>
            <person name="Yoon E.-J."/>
            <person name="Nemec A."/>
            <person name="Walker B."/>
            <person name="Young S.K."/>
            <person name="Zeng Q."/>
            <person name="Gargeya S."/>
            <person name="Fitzgerald M."/>
            <person name="Haas B."/>
            <person name="Abouelleil A."/>
            <person name="Alvarado L."/>
            <person name="Arachchi H.M."/>
            <person name="Berlin A.M."/>
            <person name="Chapman S.B."/>
            <person name="Dewar J."/>
            <person name="Goldberg J."/>
            <person name="Griggs A."/>
            <person name="Gujja S."/>
            <person name="Hansen M."/>
            <person name="Howarth C."/>
            <person name="Imamovic A."/>
            <person name="Larimer J."/>
            <person name="McCowan C."/>
            <person name="Murphy C."/>
            <person name="Neiman D."/>
            <person name="Pearson M."/>
            <person name="Priest M."/>
            <person name="Roberts A."/>
            <person name="Saif S."/>
            <person name="Shea T."/>
            <person name="Sisk P."/>
            <person name="Sykes S."/>
            <person name="Wortman J."/>
            <person name="Nusbaum C."/>
            <person name="Birren B."/>
        </authorList>
    </citation>
    <scope>NUCLEOTIDE SEQUENCE [LARGE SCALE GENOMIC DNA]</scope>
    <source>
        <strain evidence="2 3">CIP 107464</strain>
    </source>
</reference>
<dbReference type="InterPro" id="IPR011010">
    <property type="entry name" value="DNA_brk_join_enz"/>
</dbReference>
<protein>
    <submittedName>
        <fullName evidence="2">Uncharacterized protein</fullName>
    </submittedName>
</protein>
<dbReference type="SUPFAM" id="SSF56349">
    <property type="entry name" value="DNA breaking-rejoining enzymes"/>
    <property type="match status" value="1"/>
</dbReference>
<dbReference type="RefSeq" id="WP_004865819.1">
    <property type="nucleotide sequence ID" value="NZ_ASYY01000043.1"/>
</dbReference>
<accession>N8Y949</accession>
<keyword evidence="1" id="KW-0238">DNA-binding</keyword>
<evidence type="ECO:0000313" key="2">
    <source>
        <dbReference type="EMBL" id="ENV33161.1"/>
    </source>
</evidence>
<dbReference type="Gene3D" id="1.10.150.130">
    <property type="match status" value="1"/>
</dbReference>
<comment type="caution">
    <text evidence="2">The sequence shown here is derived from an EMBL/GenBank/DDBJ whole genome shotgun (WGS) entry which is preliminary data.</text>
</comment>
<dbReference type="STRING" id="202952.GCA_000747725_00313"/>
<dbReference type="HOGENOM" id="CLU_2091504_0_0_6"/>
<sequence length="116" mass="13403">MLDYKSDLDQGRDPQQLKFKRATDYISQPTVKEISKVWFLKVAKDKVAQPDDMRAFELHLYPKCGKRICDEITLQEWSSILFDIAEKANTVAVKILGNLRMIMRWGGAWNAKVPNS</sequence>
<dbReference type="AlphaFoldDB" id="N8Y949"/>
<name>N8Y949_9GAMM</name>
<dbReference type="Proteomes" id="UP000013117">
    <property type="component" value="Unassembled WGS sequence"/>
</dbReference>
<gene>
    <name evidence="2" type="ORF">F960_02883</name>
</gene>
<proteinExistence type="predicted"/>
<evidence type="ECO:0000256" key="1">
    <source>
        <dbReference type="ARBA" id="ARBA00023125"/>
    </source>
</evidence>